<protein>
    <recommendedName>
        <fullName evidence="2">protein-glutamate O-methyltransferase</fullName>
        <ecNumber evidence="2">2.1.1.80</ecNumber>
    </recommendedName>
</protein>
<evidence type="ECO:0000259" key="6">
    <source>
        <dbReference type="PROSITE" id="PS50123"/>
    </source>
</evidence>
<organism evidence="7 8">
    <name type="scientific">Candidatus Aquicultor primus</name>
    <dbReference type="NCBI Taxonomy" id="1797195"/>
    <lineage>
        <taxon>Bacteria</taxon>
        <taxon>Bacillati</taxon>
        <taxon>Actinomycetota</taxon>
        <taxon>Candidatus Aquicultoria</taxon>
        <taxon>Candidatus Aquicultorales</taxon>
        <taxon>Candidatus Aquicultoraceae</taxon>
        <taxon>Candidatus Aquicultor</taxon>
    </lineage>
</organism>
<dbReference type="Gene3D" id="3.40.50.150">
    <property type="entry name" value="Vaccinia Virus protein VP39"/>
    <property type="match status" value="1"/>
</dbReference>
<dbReference type="CDD" id="cd02440">
    <property type="entry name" value="AdoMet_MTases"/>
    <property type="match status" value="1"/>
</dbReference>
<dbReference type="PANTHER" id="PTHR24422">
    <property type="entry name" value="CHEMOTAXIS PROTEIN METHYLTRANSFERASE"/>
    <property type="match status" value="1"/>
</dbReference>
<dbReference type="SMART" id="SM00138">
    <property type="entry name" value="MeTrc"/>
    <property type="match status" value="1"/>
</dbReference>
<reference evidence="7 8" key="1">
    <citation type="journal article" date="2016" name="Nat. Commun.">
        <title>Thousands of microbial genomes shed light on interconnected biogeochemical processes in an aquifer system.</title>
        <authorList>
            <person name="Anantharaman K."/>
            <person name="Brown C.T."/>
            <person name="Hug L.A."/>
            <person name="Sharon I."/>
            <person name="Castelle C.J."/>
            <person name="Probst A.J."/>
            <person name="Thomas B.C."/>
            <person name="Singh A."/>
            <person name="Wilkins M.J."/>
            <person name="Karaoz U."/>
            <person name="Brodie E.L."/>
            <person name="Williams K.H."/>
            <person name="Hubbard S.S."/>
            <person name="Banfield J.F."/>
        </authorList>
    </citation>
    <scope>NUCLEOTIDE SEQUENCE [LARGE SCALE GENOMIC DNA]</scope>
</reference>
<dbReference type="GO" id="GO:0008983">
    <property type="term" value="F:protein-glutamate O-methyltransferase activity"/>
    <property type="evidence" value="ECO:0007669"/>
    <property type="project" value="UniProtKB-EC"/>
</dbReference>
<dbReference type="SUPFAM" id="SSF47757">
    <property type="entry name" value="Chemotaxis receptor methyltransferase CheR, N-terminal domain"/>
    <property type="match status" value="1"/>
</dbReference>
<evidence type="ECO:0000256" key="5">
    <source>
        <dbReference type="ARBA" id="ARBA00022691"/>
    </source>
</evidence>
<dbReference type="AlphaFoldDB" id="A0A1F2URC4"/>
<dbReference type="Gene3D" id="1.10.155.10">
    <property type="entry name" value="Chemotaxis receptor methyltransferase CheR, N-terminal domain"/>
    <property type="match status" value="1"/>
</dbReference>
<comment type="caution">
    <text evidence="7">The sequence shown here is derived from an EMBL/GenBank/DDBJ whole genome shotgun (WGS) entry which is preliminary data.</text>
</comment>
<name>A0A1F2URC4_9ACTN</name>
<evidence type="ECO:0000256" key="2">
    <source>
        <dbReference type="ARBA" id="ARBA00012534"/>
    </source>
</evidence>
<dbReference type="Proteomes" id="UP000178086">
    <property type="component" value="Unassembled WGS sequence"/>
</dbReference>
<evidence type="ECO:0000256" key="1">
    <source>
        <dbReference type="ARBA" id="ARBA00001541"/>
    </source>
</evidence>
<dbReference type="InterPro" id="IPR022641">
    <property type="entry name" value="CheR_N"/>
</dbReference>
<dbReference type="Pfam" id="PF01739">
    <property type="entry name" value="CheR"/>
    <property type="match status" value="1"/>
</dbReference>
<sequence>MEFNDSPEYSYFVGKIKSLSSIDLSNYKPWQIQRRLAFVMDQAGMKNYREFADMLASDKQKLNEFVDWVTINVSEFYRDQLKFKELQDVILPELLSQRKELRIWSAGCSNGSEPYTLTLILEELTPGKHHTIIGTDLDDRILQKARLGCYEDRDIRNVPKHLTSRFFKCDNGQAILSDEIKKRVVFKKQDLLNDKYENDFDLILCRNVVIYFTSEAKDKIYRNFRESLTEQGVLFVGGAESILNAKSLGLQVSRPFFYRKLPDDGGLHAKRVS</sequence>
<keyword evidence="3" id="KW-0489">Methyltransferase</keyword>
<evidence type="ECO:0000256" key="3">
    <source>
        <dbReference type="ARBA" id="ARBA00022603"/>
    </source>
</evidence>
<dbReference type="InterPro" id="IPR022642">
    <property type="entry name" value="CheR_C"/>
</dbReference>
<gene>
    <name evidence="7" type="ORF">A2074_02490</name>
</gene>
<dbReference type="SUPFAM" id="SSF53335">
    <property type="entry name" value="S-adenosyl-L-methionine-dependent methyltransferases"/>
    <property type="match status" value="1"/>
</dbReference>
<dbReference type="PROSITE" id="PS50123">
    <property type="entry name" value="CHER"/>
    <property type="match status" value="1"/>
</dbReference>
<keyword evidence="5" id="KW-0949">S-adenosyl-L-methionine</keyword>
<dbReference type="InterPro" id="IPR036804">
    <property type="entry name" value="CheR_N_sf"/>
</dbReference>
<feature type="domain" description="CheR-type methyltransferase" evidence="6">
    <location>
        <begin position="8"/>
        <end position="263"/>
    </location>
</feature>
<dbReference type="InterPro" id="IPR050903">
    <property type="entry name" value="Bact_Chemotaxis_MeTrfase"/>
</dbReference>
<keyword evidence="4" id="KW-0808">Transferase</keyword>
<dbReference type="Pfam" id="PF03705">
    <property type="entry name" value="CheR_N"/>
    <property type="match status" value="1"/>
</dbReference>
<comment type="catalytic activity">
    <reaction evidence="1">
        <text>L-glutamyl-[protein] + S-adenosyl-L-methionine = [protein]-L-glutamate 5-O-methyl ester + S-adenosyl-L-homocysteine</text>
        <dbReference type="Rhea" id="RHEA:24452"/>
        <dbReference type="Rhea" id="RHEA-COMP:10208"/>
        <dbReference type="Rhea" id="RHEA-COMP:10311"/>
        <dbReference type="ChEBI" id="CHEBI:29973"/>
        <dbReference type="ChEBI" id="CHEBI:57856"/>
        <dbReference type="ChEBI" id="CHEBI:59789"/>
        <dbReference type="ChEBI" id="CHEBI:82795"/>
        <dbReference type="EC" id="2.1.1.80"/>
    </reaction>
</comment>
<proteinExistence type="predicted"/>
<accession>A0A1F2URC4</accession>
<dbReference type="PANTHER" id="PTHR24422:SF19">
    <property type="entry name" value="CHEMOTAXIS PROTEIN METHYLTRANSFERASE"/>
    <property type="match status" value="1"/>
</dbReference>
<dbReference type="InterPro" id="IPR000780">
    <property type="entry name" value="CheR_MeTrfase"/>
</dbReference>
<evidence type="ECO:0000313" key="7">
    <source>
        <dbReference type="EMBL" id="OFW33655.1"/>
    </source>
</evidence>
<evidence type="ECO:0000313" key="8">
    <source>
        <dbReference type="Proteomes" id="UP000178086"/>
    </source>
</evidence>
<dbReference type="PRINTS" id="PR00996">
    <property type="entry name" value="CHERMTFRASE"/>
</dbReference>
<dbReference type="GO" id="GO:0032259">
    <property type="term" value="P:methylation"/>
    <property type="evidence" value="ECO:0007669"/>
    <property type="project" value="UniProtKB-KW"/>
</dbReference>
<dbReference type="EC" id="2.1.1.80" evidence="2"/>
<dbReference type="EMBL" id="MELI01000062">
    <property type="protein sequence ID" value="OFW33655.1"/>
    <property type="molecule type" value="Genomic_DNA"/>
</dbReference>
<dbReference type="InterPro" id="IPR029063">
    <property type="entry name" value="SAM-dependent_MTases_sf"/>
</dbReference>
<evidence type="ECO:0000256" key="4">
    <source>
        <dbReference type="ARBA" id="ARBA00022679"/>
    </source>
</evidence>